<gene>
    <name evidence="1" type="ORF">IBL28_05265</name>
</gene>
<comment type="caution">
    <text evidence="1">The sequence shown here is derived from an EMBL/GenBank/DDBJ whole genome shotgun (WGS) entry which is preliminary data.</text>
</comment>
<dbReference type="InterPro" id="IPR036297">
    <property type="entry name" value="PG0816-like_sf"/>
</dbReference>
<protein>
    <submittedName>
        <fullName evidence="1">DUF1896 family protein</fullName>
    </submittedName>
</protein>
<evidence type="ECO:0000313" key="1">
    <source>
        <dbReference type="EMBL" id="MBC9795363.1"/>
    </source>
</evidence>
<dbReference type="EMBL" id="JACVDC010000009">
    <property type="protein sequence ID" value="MBC9795363.1"/>
    <property type="molecule type" value="Genomic_DNA"/>
</dbReference>
<dbReference type="Proteomes" id="UP000653730">
    <property type="component" value="Unassembled WGS sequence"/>
</dbReference>
<dbReference type="SUPFAM" id="SSF140753">
    <property type="entry name" value="PG0816-like"/>
    <property type="match status" value="1"/>
</dbReference>
<accession>A0A926JQC6</accession>
<keyword evidence="2" id="KW-1185">Reference proteome</keyword>
<evidence type="ECO:0000313" key="2">
    <source>
        <dbReference type="Proteomes" id="UP000653730"/>
    </source>
</evidence>
<reference evidence="1 2" key="1">
    <citation type="submission" date="2020-09" db="EMBL/GenBank/DDBJ databases">
        <title>Sinomicrobium weinanense sp. nov., a halophilic bacteria isolated from saline-alkali soil.</title>
        <authorList>
            <person name="Wu P."/>
            <person name="Ren H."/>
            <person name="Mei Y."/>
            <person name="Liang Y."/>
            <person name="Chen Z."/>
        </authorList>
    </citation>
    <scope>NUCLEOTIDE SEQUENCE [LARGE SCALE GENOMIC DNA]</scope>
    <source>
        <strain evidence="1 2">FJxs</strain>
    </source>
</reference>
<proteinExistence type="predicted"/>
<dbReference type="RefSeq" id="WP_187964516.1">
    <property type="nucleotide sequence ID" value="NZ_JACVDC010000009.1"/>
</dbReference>
<organism evidence="1 2">
    <name type="scientific">Sinomicrobium weinanense</name>
    <dbReference type="NCBI Taxonomy" id="2842200"/>
    <lineage>
        <taxon>Bacteria</taxon>
        <taxon>Pseudomonadati</taxon>
        <taxon>Bacteroidota</taxon>
        <taxon>Flavobacteriia</taxon>
        <taxon>Flavobacteriales</taxon>
        <taxon>Flavobacteriaceae</taxon>
        <taxon>Sinomicrobium</taxon>
    </lineage>
</organism>
<dbReference type="Pfam" id="PF08989">
    <property type="entry name" value="DUF1896"/>
    <property type="match status" value="1"/>
</dbReference>
<dbReference type="AlphaFoldDB" id="A0A926JQC6"/>
<sequence>MKEKLIEKLWDYIIENNPELMFSLQEDYSVRKYLDHKIGTLNDQLEQWQEQGLPNETLEELALQELTKDLKPSRFHYVRSILEEEFKPGFLRFKEAGTLTYQVVTIIDSCKEAFEAIGFSEQNKNSKRLRDIITGIITKHLESK</sequence>
<dbReference type="InterPro" id="IPR015082">
    <property type="entry name" value="DUF1896"/>
</dbReference>
<name>A0A926JQC6_9FLAO</name>